<dbReference type="AlphaFoldDB" id="A0A8H7AEH8"/>
<accession>A0A8H7AEH8</accession>
<dbReference type="Proteomes" id="UP000606974">
    <property type="component" value="Unassembled WGS sequence"/>
</dbReference>
<keyword evidence="2" id="KW-1185">Reference proteome</keyword>
<dbReference type="EMBL" id="JAACFV010000104">
    <property type="protein sequence ID" value="KAF7505641.1"/>
    <property type="molecule type" value="Genomic_DNA"/>
</dbReference>
<name>A0A8H7AEH8_9EURO</name>
<organism evidence="1 2">
    <name type="scientific">Endocarpon pusillum</name>
    <dbReference type="NCBI Taxonomy" id="364733"/>
    <lineage>
        <taxon>Eukaryota</taxon>
        <taxon>Fungi</taxon>
        <taxon>Dikarya</taxon>
        <taxon>Ascomycota</taxon>
        <taxon>Pezizomycotina</taxon>
        <taxon>Eurotiomycetes</taxon>
        <taxon>Chaetothyriomycetidae</taxon>
        <taxon>Verrucariales</taxon>
        <taxon>Verrucariaceae</taxon>
        <taxon>Endocarpon</taxon>
    </lineage>
</organism>
<evidence type="ECO:0000313" key="2">
    <source>
        <dbReference type="Proteomes" id="UP000606974"/>
    </source>
</evidence>
<evidence type="ECO:0000313" key="1">
    <source>
        <dbReference type="EMBL" id="KAF7505641.1"/>
    </source>
</evidence>
<proteinExistence type="predicted"/>
<sequence length="94" mass="10981">MLREQREHVTTGVHGLKHFVIIVATVKEGQVIPEKSEKRAGRKSDEKYELLPNSPFSLRLHHPSTVRRMPAYETGRERNMTCQFHRVGRKKCED</sequence>
<reference evidence="1" key="1">
    <citation type="submission" date="2020-02" db="EMBL/GenBank/DDBJ databases">
        <authorList>
            <person name="Palmer J.M."/>
        </authorList>
    </citation>
    <scope>NUCLEOTIDE SEQUENCE</scope>
    <source>
        <strain evidence="1">EPUS1.4</strain>
        <tissue evidence="1">Thallus</tissue>
    </source>
</reference>
<protein>
    <submittedName>
        <fullName evidence="1">Uncharacterized protein</fullName>
    </submittedName>
</protein>
<comment type="caution">
    <text evidence="1">The sequence shown here is derived from an EMBL/GenBank/DDBJ whole genome shotgun (WGS) entry which is preliminary data.</text>
</comment>
<gene>
    <name evidence="1" type="ORF">GJ744_000576</name>
</gene>